<evidence type="ECO:0000313" key="6">
    <source>
        <dbReference type="EMBL" id="CAL1240942.1"/>
    </source>
</evidence>
<dbReference type="Proteomes" id="UP001497493">
    <property type="component" value="Chromosome"/>
</dbReference>
<keyword evidence="2" id="KW-0378">Hydrolase</keyword>
<dbReference type="PANTHER" id="PTHR42715">
    <property type="entry name" value="BETA-GLUCOSIDASE"/>
    <property type="match status" value="1"/>
</dbReference>
<dbReference type="Gene3D" id="3.40.50.1700">
    <property type="entry name" value="Glycoside hydrolase family 3 C-terminal domain"/>
    <property type="match status" value="1"/>
</dbReference>
<gene>
    <name evidence="6" type="ORF">MECH1_V1_2166</name>
</gene>
<dbReference type="InterPro" id="IPR002772">
    <property type="entry name" value="Glyco_hydro_3_C"/>
</dbReference>
<dbReference type="Pfam" id="PF14310">
    <property type="entry name" value="Fn3-like"/>
    <property type="match status" value="1"/>
</dbReference>
<comment type="similarity">
    <text evidence="1">Belongs to the glycosyl hydrolase 3 family.</text>
</comment>
<organism evidence="6 7">
    <name type="scientific">Candidatus Methylocalor cossyra</name>
    <dbReference type="NCBI Taxonomy" id="3108543"/>
    <lineage>
        <taxon>Bacteria</taxon>
        <taxon>Pseudomonadati</taxon>
        <taxon>Pseudomonadota</taxon>
        <taxon>Gammaproteobacteria</taxon>
        <taxon>Methylococcales</taxon>
        <taxon>Methylococcaceae</taxon>
        <taxon>Candidatus Methylocalor</taxon>
    </lineage>
</organism>
<dbReference type="InterPro" id="IPR001764">
    <property type="entry name" value="Glyco_hydro_3_N"/>
</dbReference>
<evidence type="ECO:0000256" key="4">
    <source>
        <dbReference type="SAM" id="SignalP"/>
    </source>
</evidence>
<dbReference type="PANTHER" id="PTHR42715:SF10">
    <property type="entry name" value="BETA-GLUCOSIDASE"/>
    <property type="match status" value="1"/>
</dbReference>
<feature type="chain" id="PRO_5045075382" evidence="4">
    <location>
        <begin position="25"/>
        <end position="734"/>
    </location>
</feature>
<dbReference type="SUPFAM" id="SSF52279">
    <property type="entry name" value="Beta-D-glucan exohydrolase, C-terminal domain"/>
    <property type="match status" value="1"/>
</dbReference>
<dbReference type="InterPro" id="IPR026891">
    <property type="entry name" value="Fn3-like"/>
</dbReference>
<feature type="domain" description="Fibronectin type III-like" evidence="5">
    <location>
        <begin position="649"/>
        <end position="716"/>
    </location>
</feature>
<dbReference type="Pfam" id="PF00933">
    <property type="entry name" value="Glyco_hydro_3"/>
    <property type="match status" value="1"/>
</dbReference>
<evidence type="ECO:0000313" key="7">
    <source>
        <dbReference type="Proteomes" id="UP001497493"/>
    </source>
</evidence>
<dbReference type="EMBL" id="OZ026884">
    <property type="protein sequence ID" value="CAL1240942.1"/>
    <property type="molecule type" value="Genomic_DNA"/>
</dbReference>
<dbReference type="Pfam" id="PF01915">
    <property type="entry name" value="Glyco_hydro_3_C"/>
    <property type="match status" value="1"/>
</dbReference>
<keyword evidence="7" id="KW-1185">Reference proteome</keyword>
<dbReference type="InterPro" id="IPR017853">
    <property type="entry name" value="GH"/>
</dbReference>
<dbReference type="InterPro" id="IPR013783">
    <property type="entry name" value="Ig-like_fold"/>
</dbReference>
<evidence type="ECO:0000256" key="1">
    <source>
        <dbReference type="ARBA" id="ARBA00005336"/>
    </source>
</evidence>
<dbReference type="PRINTS" id="PR00133">
    <property type="entry name" value="GLHYDRLASE3"/>
</dbReference>
<reference evidence="6 7" key="1">
    <citation type="submission" date="2024-04" db="EMBL/GenBank/DDBJ databases">
        <authorList>
            <person name="Cremers G."/>
        </authorList>
    </citation>
    <scope>NUCLEOTIDE SEQUENCE [LARGE SCALE GENOMIC DNA]</scope>
    <source>
        <strain evidence="6">MeCH1-AG</strain>
    </source>
</reference>
<evidence type="ECO:0000256" key="3">
    <source>
        <dbReference type="SAM" id="MobiDB-lite"/>
    </source>
</evidence>
<dbReference type="InterPro" id="IPR036881">
    <property type="entry name" value="Glyco_hydro_3_C_sf"/>
</dbReference>
<dbReference type="InterPro" id="IPR036962">
    <property type="entry name" value="Glyco_hydro_3_N_sf"/>
</dbReference>
<protein>
    <submittedName>
        <fullName evidence="6">Beta-glucosidase</fullName>
    </submittedName>
</protein>
<dbReference type="InterPro" id="IPR050288">
    <property type="entry name" value="Cellulose_deg_GH3"/>
</dbReference>
<dbReference type="SMART" id="SM01217">
    <property type="entry name" value="Fn3_like"/>
    <property type="match status" value="1"/>
</dbReference>
<keyword evidence="4" id="KW-0732">Signal</keyword>
<proteinExistence type="inferred from homology"/>
<evidence type="ECO:0000259" key="5">
    <source>
        <dbReference type="SMART" id="SM01217"/>
    </source>
</evidence>
<dbReference type="SUPFAM" id="SSF51445">
    <property type="entry name" value="(Trans)glycosidases"/>
    <property type="match status" value="1"/>
</dbReference>
<evidence type="ECO:0000256" key="2">
    <source>
        <dbReference type="ARBA" id="ARBA00022801"/>
    </source>
</evidence>
<sequence>MRRRRAIWKVIWPLALIPSTGAPAQGPSPDERARQTEQQMTDDERFSLLISLMGAVPSIGVPRDKRIPPEVGNMSAGYTPGIPRLGVPALQSSDASMGVTNPGYRPDDKGATAFPASIAVGSSFNPKLAREGGAAIGREARSRGFNIQLAGGINLHRDVRNGRNFEYYSEDPLVSAVLGAEAVNGIQGEGVISTLKHYTLNCNETNRHWLDAIIDPAAHRESDLLAFQIAIERSQPGAIMSGYNKVNGEYLSGNRYLLNEVLKGAWGYKGYGMSDWGAVPEWDYALKGLDQESGIQMDVKQWGAEAFTDRLKKAYAEGKLPKERLSDMVRRILRSAYAVGIDQWGPAPTVDLAKHNEIALEIARQGIVVLKNDGVLPLPTDKPLKIGVIGGYAQLGVPSGTGSGAVLPVGGFAATLNIGGAHGFMGAARNLYLMPSAPLTELKKLLPQAQIEFDGGYMPLESAFLARRSDLVIAFGIRVEGEGFDLPDMSLPWGQDALIDAVAAANPNTIVVLETGNPVSMPWRSKVKAIVQAWYPGQAGGQAIAEVLTGKVNPSGRLPITFPASLAQTPRPKLPGIETPWGTPTTVRYDEGAEVGYRWYAQQGIKPLYAFGYGLSYTRFSYKNLKVKGGETITATFTVTNTGKRAGADVPQVYLTGIGETKRMRLLGFERVELEPGESKEVTVSADPRLLAHFDGNAGQWRITGGSHKVALGKAADALMLTAQTTLQPRLFGR</sequence>
<dbReference type="Gene3D" id="2.60.40.10">
    <property type="entry name" value="Immunoglobulins"/>
    <property type="match status" value="1"/>
</dbReference>
<dbReference type="Gene3D" id="3.20.20.300">
    <property type="entry name" value="Glycoside hydrolase, family 3, N-terminal domain"/>
    <property type="match status" value="1"/>
</dbReference>
<feature type="signal peptide" evidence="4">
    <location>
        <begin position="1"/>
        <end position="24"/>
    </location>
</feature>
<name>A0ABM9NJZ0_9GAMM</name>
<feature type="region of interest" description="Disordered" evidence="3">
    <location>
        <begin position="19"/>
        <end position="40"/>
    </location>
</feature>
<accession>A0ABM9NJZ0</accession>